<reference evidence="1" key="1">
    <citation type="journal article" date="2017" name="Parasit. Vectors">
        <title>Sialotranscriptomics of Rhipicephalus zambeziensis reveals intricate expression profiles of secretory proteins and suggests tight temporal transcriptional regulation during blood-feeding.</title>
        <authorList>
            <person name="de Castro M.H."/>
            <person name="de Klerk D."/>
            <person name="Pienaar R."/>
            <person name="Rees D.J.G."/>
            <person name="Mans B.J."/>
        </authorList>
    </citation>
    <scope>NUCLEOTIDE SEQUENCE</scope>
    <source>
        <tissue evidence="1">Salivary glands</tissue>
    </source>
</reference>
<proteinExistence type="predicted"/>
<name>A0A224YFW4_9ACAR</name>
<sequence>MKYKENWPLIFVIGGGCSFFTFSLPKHLCIIELTLSAKKKVNVKHLPRLVCSTSDIRFSMPVKTMYLELKDNVNGFVRIICHIPFCGMFWKNWHNWCASQCDVLCSQEEIGE</sequence>
<organism evidence="1">
    <name type="scientific">Rhipicephalus zambeziensis</name>
    <dbReference type="NCBI Taxonomy" id="60191"/>
    <lineage>
        <taxon>Eukaryota</taxon>
        <taxon>Metazoa</taxon>
        <taxon>Ecdysozoa</taxon>
        <taxon>Arthropoda</taxon>
        <taxon>Chelicerata</taxon>
        <taxon>Arachnida</taxon>
        <taxon>Acari</taxon>
        <taxon>Parasitiformes</taxon>
        <taxon>Ixodida</taxon>
        <taxon>Ixodoidea</taxon>
        <taxon>Ixodidae</taxon>
        <taxon>Rhipicephalinae</taxon>
        <taxon>Rhipicephalus</taxon>
        <taxon>Rhipicephalus</taxon>
    </lineage>
</organism>
<evidence type="ECO:0000313" key="1">
    <source>
        <dbReference type="EMBL" id="MAA13361.1"/>
    </source>
</evidence>
<accession>A0A224YFW4</accession>
<dbReference type="EMBL" id="GFPF01002215">
    <property type="protein sequence ID" value="MAA13361.1"/>
    <property type="molecule type" value="Transcribed_RNA"/>
</dbReference>
<protein>
    <submittedName>
        <fullName evidence="1">Uncharacterized protein</fullName>
    </submittedName>
</protein>
<dbReference type="PROSITE" id="PS51257">
    <property type="entry name" value="PROKAR_LIPOPROTEIN"/>
    <property type="match status" value="1"/>
</dbReference>
<dbReference type="AlphaFoldDB" id="A0A224YFW4"/>